<name>A0A9Q0RDB9_ANAIG</name>
<dbReference type="EMBL" id="JAPDFW010000070">
    <property type="protein sequence ID" value="KAJ5074564.1"/>
    <property type="molecule type" value="Genomic_DNA"/>
</dbReference>
<dbReference type="InterPro" id="IPR036116">
    <property type="entry name" value="FN3_sf"/>
</dbReference>
<sequence length="717" mass="78158">MKILFLLFAFLYFLNFIFCTINLKEKEKEGVIQWNNTILNANDGEANDTFGSSIAISENGEILVIGSPNENQKGKAYIFEKTESSWNQVGELIASDGAELDQFGSSIGIGSNGTIIVIGAYNSSEMTGNVYVFEKNGAVWDQVGQLNASDGESGDRFGKSVAISKDGQTIVVGSPFANSSRGKVYVFDKNETAWNFVTNVSGSANPEFFGSSVAITDSYFFAGVPSAQKVYVFKNDTSWIEEQILEPDVSSNSFGSSLAISAEHLLVVGAPGSVVGANASQGKFYVFERNETTWNQVANLTSSDGEALDNFGFSVSISGNLTVIGNNPTQNGKHVPGKSYVFELNSTEWEEIKILNASDGTNDDLFGYSVAIAQDTVAVGAPCADPSGIQNEGSAYVYEMLIFPSSVTIQNCTSLFSSFQCFWDQVSSSGDIKYEIKYLENWTDILSPIFDSGENVYYQEFNSSVYSNITGNDNYSIEIRACNTTSGFCGGSTNQINLTTRIDSVKNFSGEPTSQTIALSWDYPNVAFNGEIPNLDHYQISYHNGSGILTNKSIPNVNKTDELSGLNSSTNFSISIFACPTTECGENVQGEMNTIWIETLFASVENFSCSVYHGVFVSCSWQPPQLSPISPSYYNFSYQCISQDDSNQFSLNSTSQIFKTKFENLNYSVQVSCCDSESVCGTVSSLEIHTENSVSKGKEIGFSIGIILILFFINFFF</sequence>
<evidence type="ECO:0000256" key="4">
    <source>
        <dbReference type="PROSITE-ProRule" id="PRU00803"/>
    </source>
</evidence>
<dbReference type="PROSITE" id="PS51470">
    <property type="entry name" value="FG_GAP"/>
    <property type="match status" value="1"/>
</dbReference>
<dbReference type="Gene3D" id="2.60.40.10">
    <property type="entry name" value="Immunoglobulins"/>
    <property type="match status" value="1"/>
</dbReference>
<feature type="transmembrane region" description="Helical" evidence="5">
    <location>
        <begin position="700"/>
        <end position="716"/>
    </location>
</feature>
<keyword evidence="5" id="KW-1133">Transmembrane helix</keyword>
<keyword evidence="8" id="KW-1185">Reference proteome</keyword>
<keyword evidence="3" id="KW-0325">Glycoprotein</keyword>
<evidence type="ECO:0000256" key="3">
    <source>
        <dbReference type="ARBA" id="ARBA00023180"/>
    </source>
</evidence>
<dbReference type="InterPro" id="IPR011043">
    <property type="entry name" value="Gal_Oxase/kelch_b-propeller"/>
</dbReference>
<dbReference type="OrthoDB" id="49473at2759"/>
<accession>A0A9Q0RDB9</accession>
<feature type="signal peptide" evidence="6">
    <location>
        <begin position="1"/>
        <end position="19"/>
    </location>
</feature>
<dbReference type="AlphaFoldDB" id="A0A9Q0RDB9"/>
<keyword evidence="5" id="KW-0472">Membrane</keyword>
<gene>
    <name evidence="7" type="ORF">M0811_01195</name>
</gene>
<organism evidence="7 8">
    <name type="scientific">Anaeramoeba ignava</name>
    <name type="common">Anaerobic marine amoeba</name>
    <dbReference type="NCBI Taxonomy" id="1746090"/>
    <lineage>
        <taxon>Eukaryota</taxon>
        <taxon>Metamonada</taxon>
        <taxon>Anaeramoebidae</taxon>
        <taxon>Anaeramoeba</taxon>
    </lineage>
</organism>
<reference evidence="7" key="1">
    <citation type="submission" date="2022-10" db="EMBL/GenBank/DDBJ databases">
        <title>Novel sulphate-reducing endosymbionts in the free-living metamonad Anaeramoeba.</title>
        <authorList>
            <person name="Jerlstrom-Hultqvist J."/>
            <person name="Cepicka I."/>
            <person name="Gallot-Lavallee L."/>
            <person name="Salas-Leiva D."/>
            <person name="Curtis B.A."/>
            <person name="Zahonova K."/>
            <person name="Pipaliya S."/>
            <person name="Dacks J."/>
            <person name="Roger A.J."/>
        </authorList>
    </citation>
    <scope>NUCLEOTIDE SEQUENCE</scope>
    <source>
        <strain evidence="7">BMAN</strain>
    </source>
</reference>
<dbReference type="Gene3D" id="2.130.10.130">
    <property type="entry name" value="Integrin alpha, N-terminal"/>
    <property type="match status" value="3"/>
</dbReference>
<evidence type="ECO:0000256" key="1">
    <source>
        <dbReference type="ARBA" id="ARBA00022729"/>
    </source>
</evidence>
<evidence type="ECO:0000313" key="7">
    <source>
        <dbReference type="EMBL" id="KAJ5074564.1"/>
    </source>
</evidence>
<evidence type="ECO:0000256" key="6">
    <source>
        <dbReference type="SAM" id="SignalP"/>
    </source>
</evidence>
<dbReference type="InterPro" id="IPR013519">
    <property type="entry name" value="Int_alpha_beta-p"/>
</dbReference>
<dbReference type="PANTHER" id="PTHR36220:SF1">
    <property type="entry name" value="GAMMA TUBULIN COMPLEX COMPONENT C-TERMINAL DOMAIN-CONTAINING PROTEIN"/>
    <property type="match status" value="1"/>
</dbReference>
<evidence type="ECO:0000256" key="2">
    <source>
        <dbReference type="ARBA" id="ARBA00022737"/>
    </source>
</evidence>
<evidence type="ECO:0000313" key="8">
    <source>
        <dbReference type="Proteomes" id="UP001149090"/>
    </source>
</evidence>
<comment type="caution">
    <text evidence="7">The sequence shown here is derived from an EMBL/GenBank/DDBJ whole genome shotgun (WGS) entry which is preliminary data.</text>
</comment>
<dbReference type="SUPFAM" id="SSF50965">
    <property type="entry name" value="Galactose oxidase, central domain"/>
    <property type="match status" value="1"/>
</dbReference>
<dbReference type="InterPro" id="IPR028994">
    <property type="entry name" value="Integrin_alpha_N"/>
</dbReference>
<feature type="chain" id="PRO_5040304425" description="Fibronectin type-III domain-containing protein" evidence="6">
    <location>
        <begin position="20"/>
        <end position="717"/>
    </location>
</feature>
<dbReference type="SMART" id="SM00191">
    <property type="entry name" value="Int_alpha"/>
    <property type="match status" value="6"/>
</dbReference>
<evidence type="ECO:0000256" key="5">
    <source>
        <dbReference type="SAM" id="Phobius"/>
    </source>
</evidence>
<dbReference type="Pfam" id="PF14312">
    <property type="entry name" value="FG-GAP_2"/>
    <property type="match status" value="5"/>
</dbReference>
<dbReference type="InterPro" id="IPR013517">
    <property type="entry name" value="FG-GAP"/>
</dbReference>
<dbReference type="PANTHER" id="PTHR36220">
    <property type="entry name" value="UNNAMED PRODUCT"/>
    <property type="match status" value="1"/>
</dbReference>
<keyword evidence="1 6" id="KW-0732">Signal</keyword>
<dbReference type="Proteomes" id="UP001149090">
    <property type="component" value="Unassembled WGS sequence"/>
</dbReference>
<feature type="repeat" description="FG-GAP" evidence="4">
    <location>
        <begin position="142"/>
        <end position="196"/>
    </location>
</feature>
<dbReference type="SUPFAM" id="SSF49265">
    <property type="entry name" value="Fibronectin type III"/>
    <property type="match status" value="1"/>
</dbReference>
<proteinExistence type="predicted"/>
<protein>
    <recommendedName>
        <fullName evidence="9">Fibronectin type-III domain-containing protein</fullName>
    </recommendedName>
</protein>
<evidence type="ECO:0008006" key="9">
    <source>
        <dbReference type="Google" id="ProtNLM"/>
    </source>
</evidence>
<keyword evidence="5" id="KW-0812">Transmembrane</keyword>
<dbReference type="InterPro" id="IPR013783">
    <property type="entry name" value="Ig-like_fold"/>
</dbReference>
<keyword evidence="2" id="KW-0677">Repeat</keyword>